<evidence type="ECO:0000313" key="1">
    <source>
        <dbReference type="EMBL" id="MFD0622210.1"/>
    </source>
</evidence>
<evidence type="ECO:0008006" key="4">
    <source>
        <dbReference type="Google" id="ProtNLM"/>
    </source>
</evidence>
<accession>A0ABW2WLD8</accession>
<evidence type="ECO:0000313" key="2">
    <source>
        <dbReference type="EMBL" id="MFD0622414.1"/>
    </source>
</evidence>
<evidence type="ECO:0000313" key="3">
    <source>
        <dbReference type="Proteomes" id="UP001596915"/>
    </source>
</evidence>
<gene>
    <name evidence="1" type="ORF">ACFQ2K_04630</name>
    <name evidence="2" type="ORF">ACFQ2K_05810</name>
</gene>
<organism evidence="1 3">
    <name type="scientific">Streptomyces sanglieri</name>
    <dbReference type="NCBI Taxonomy" id="193460"/>
    <lineage>
        <taxon>Bacteria</taxon>
        <taxon>Bacillati</taxon>
        <taxon>Actinomycetota</taxon>
        <taxon>Actinomycetes</taxon>
        <taxon>Kitasatosporales</taxon>
        <taxon>Streptomycetaceae</taxon>
        <taxon>Streptomyces</taxon>
    </lineage>
</organism>
<keyword evidence="3" id="KW-1185">Reference proteome</keyword>
<comment type="caution">
    <text evidence="1">The sequence shown here is derived from an EMBL/GenBank/DDBJ whole genome shotgun (WGS) entry which is preliminary data.</text>
</comment>
<sequence>MRAQRLNRTLVEPNGILLRAARGPPQRICLLLGHRTVDGAALLVVRDDDQRHSLRSEYPVPAGFGGQFEQPLRRDGRVKSASGDGGGSVVPVPHQVHCVPDVKHGASQLGGARLAIRGIADQVPVDLGRFLLVGLVELAAGHLPYGEVDHLPQVPGGEGLATEQAKCQLLG</sequence>
<reference evidence="3" key="2">
    <citation type="journal article" date="2019" name="Int. J. Syst. Evol. Microbiol.">
        <title>The Global Catalogue of Microorganisms (GCM) 10K type strain sequencing project: providing services to taxonomists for standard genome sequencing and annotation.</title>
        <authorList>
            <consortium name="The Broad Institute Genomics Platform"/>
            <consortium name="The Broad Institute Genome Sequencing Center for Infectious Disease"/>
            <person name="Wu L."/>
            <person name="Ma J."/>
        </authorList>
    </citation>
    <scope>NUCLEOTIDE SEQUENCE [LARGE SCALE GENOMIC DNA]</scope>
    <source>
        <strain evidence="3">JCM 12607</strain>
    </source>
</reference>
<protein>
    <recommendedName>
        <fullName evidence="4">NUDIX hydrolase</fullName>
    </recommendedName>
</protein>
<reference evidence="1" key="1">
    <citation type="journal article" date="2014" name="Int. J. Syst. Evol. Microbiol.">
        <title>Complete genome of a new Firmicutes species belonging to the dominant human colonic microbiota ('Ruminococcus bicirculans') reveals two chromosomes and a selective capacity to utilize plant glucans.</title>
        <authorList>
            <consortium name="NISC Comparative Sequencing Program"/>
            <person name="Wegmann U."/>
            <person name="Louis P."/>
            <person name="Goesmann A."/>
            <person name="Henrissat B."/>
            <person name="Duncan S.H."/>
            <person name="Flint H.J."/>
        </authorList>
    </citation>
    <scope>NUCLEOTIDE SEQUENCE</scope>
    <source>
        <strain evidence="1">JCM 12607</strain>
    </source>
</reference>
<proteinExistence type="predicted"/>
<dbReference type="EMBL" id="JBHTGL010000005">
    <property type="protein sequence ID" value="MFD0622210.1"/>
    <property type="molecule type" value="Genomic_DNA"/>
</dbReference>
<dbReference type="EMBL" id="JBHTGL010000006">
    <property type="protein sequence ID" value="MFD0622414.1"/>
    <property type="molecule type" value="Genomic_DNA"/>
</dbReference>
<reference evidence="1" key="3">
    <citation type="submission" date="2024-09" db="EMBL/GenBank/DDBJ databases">
        <authorList>
            <person name="Sun Q."/>
            <person name="Mori K."/>
        </authorList>
    </citation>
    <scope>NUCLEOTIDE SEQUENCE</scope>
    <source>
        <strain evidence="1">JCM 12607</strain>
    </source>
</reference>
<dbReference type="Proteomes" id="UP001596915">
    <property type="component" value="Unassembled WGS sequence"/>
</dbReference>
<name>A0ABW2WLD8_9ACTN</name>